<keyword evidence="3" id="KW-1185">Reference proteome</keyword>
<evidence type="ECO:0000313" key="3">
    <source>
        <dbReference type="Proteomes" id="UP000735302"/>
    </source>
</evidence>
<dbReference type="Proteomes" id="UP000735302">
    <property type="component" value="Unassembled WGS sequence"/>
</dbReference>
<name>A0AAV3ZZ26_9GAST</name>
<feature type="compositionally biased region" description="Polar residues" evidence="1">
    <location>
        <begin position="44"/>
        <end position="63"/>
    </location>
</feature>
<protein>
    <submittedName>
        <fullName evidence="2">Uncharacterized protein</fullName>
    </submittedName>
</protein>
<evidence type="ECO:0000256" key="1">
    <source>
        <dbReference type="SAM" id="MobiDB-lite"/>
    </source>
</evidence>
<proteinExistence type="predicted"/>
<comment type="caution">
    <text evidence="2">The sequence shown here is derived from an EMBL/GenBank/DDBJ whole genome shotgun (WGS) entry which is preliminary data.</text>
</comment>
<accession>A0AAV3ZZ26</accession>
<dbReference type="EMBL" id="BLXT01003068">
    <property type="protein sequence ID" value="GFO00292.1"/>
    <property type="molecule type" value="Genomic_DNA"/>
</dbReference>
<gene>
    <name evidence="2" type="ORF">PoB_002679700</name>
</gene>
<dbReference type="AlphaFoldDB" id="A0AAV3ZZ26"/>
<feature type="region of interest" description="Disordered" evidence="1">
    <location>
        <begin position="44"/>
        <end position="82"/>
    </location>
</feature>
<sequence>MQGPMCRRSEIEFPPKPWPEEELKACGRLVLDKLQKAYNLASASSFSHHQGAETNLNSKSCSEQMGRRPACTTPRSQESDISDHLTSACNLRLLVDQRWLVDR</sequence>
<evidence type="ECO:0000313" key="2">
    <source>
        <dbReference type="EMBL" id="GFO00292.1"/>
    </source>
</evidence>
<reference evidence="2 3" key="1">
    <citation type="journal article" date="2021" name="Elife">
        <title>Chloroplast acquisition without the gene transfer in kleptoplastic sea slugs, Plakobranchus ocellatus.</title>
        <authorList>
            <person name="Maeda T."/>
            <person name="Takahashi S."/>
            <person name="Yoshida T."/>
            <person name="Shimamura S."/>
            <person name="Takaki Y."/>
            <person name="Nagai Y."/>
            <person name="Toyoda A."/>
            <person name="Suzuki Y."/>
            <person name="Arimoto A."/>
            <person name="Ishii H."/>
            <person name="Satoh N."/>
            <person name="Nishiyama T."/>
            <person name="Hasebe M."/>
            <person name="Maruyama T."/>
            <person name="Minagawa J."/>
            <person name="Obokata J."/>
            <person name="Shigenobu S."/>
        </authorList>
    </citation>
    <scope>NUCLEOTIDE SEQUENCE [LARGE SCALE GENOMIC DNA]</scope>
</reference>
<organism evidence="2 3">
    <name type="scientific">Plakobranchus ocellatus</name>
    <dbReference type="NCBI Taxonomy" id="259542"/>
    <lineage>
        <taxon>Eukaryota</taxon>
        <taxon>Metazoa</taxon>
        <taxon>Spiralia</taxon>
        <taxon>Lophotrochozoa</taxon>
        <taxon>Mollusca</taxon>
        <taxon>Gastropoda</taxon>
        <taxon>Heterobranchia</taxon>
        <taxon>Euthyneura</taxon>
        <taxon>Panpulmonata</taxon>
        <taxon>Sacoglossa</taxon>
        <taxon>Placobranchoidea</taxon>
        <taxon>Plakobranchidae</taxon>
        <taxon>Plakobranchus</taxon>
    </lineage>
</organism>